<dbReference type="AlphaFoldDB" id="A0A0N1QVM5"/>
<reference evidence="1 2" key="1">
    <citation type="journal article" date="2011" name="J. Bacteriol.">
        <title>Comparative genomics of 28 Salmonella enterica isolates: evidence for CRISPR-mediated adaptive sublineage evolution.</title>
        <authorList>
            <person name="Fricke W.F."/>
            <person name="Mammel M.K."/>
            <person name="McDermott P.F."/>
            <person name="Tartera C."/>
            <person name="White D.G."/>
            <person name="Leclerc J.E."/>
            <person name="Ravel J."/>
            <person name="Cebula T.A."/>
        </authorList>
    </citation>
    <scope>NUCLEOTIDE SEQUENCE [LARGE SCALE GENOMIC DNA]</scope>
    <source>
        <strain evidence="1 2">CVM19633</strain>
    </source>
</reference>
<protein>
    <submittedName>
        <fullName evidence="1">Uncharacterized protein</fullName>
    </submittedName>
</protein>
<proteinExistence type="predicted"/>
<dbReference type="KEGG" id="sew:SeSA_A3259"/>
<dbReference type="Proteomes" id="UP000001865">
    <property type="component" value="Chromosome"/>
</dbReference>
<dbReference type="HOGENOM" id="CLU_217288_0_0_6"/>
<accession>A0A0N1QVM5</accession>
<dbReference type="EMBL" id="CP001127">
    <property type="protein sequence ID" value="ACF90290.1"/>
    <property type="molecule type" value="Genomic_DNA"/>
</dbReference>
<organism evidence="1 2">
    <name type="scientific">Salmonella schwarzengrund (strain CVM19633)</name>
    <dbReference type="NCBI Taxonomy" id="439843"/>
    <lineage>
        <taxon>Bacteria</taxon>
        <taxon>Pseudomonadati</taxon>
        <taxon>Pseudomonadota</taxon>
        <taxon>Gammaproteobacteria</taxon>
        <taxon>Enterobacterales</taxon>
        <taxon>Enterobacteriaceae</taxon>
        <taxon>Salmonella</taxon>
    </lineage>
</organism>
<evidence type="ECO:0000313" key="1">
    <source>
        <dbReference type="EMBL" id="ACF90290.1"/>
    </source>
</evidence>
<name>A0A0N1QVM5_SALSV</name>
<gene>
    <name evidence="1" type="ordered locus">SeSA_A3259</name>
</gene>
<evidence type="ECO:0000313" key="2">
    <source>
        <dbReference type="Proteomes" id="UP000001865"/>
    </source>
</evidence>
<sequence length="46" mass="5294">MNPYELTAIIRRNSDLQINPFLVGFNDAEGIFFICFNATTLKEVRT</sequence>